<accession>A0A1I8C0R2</accession>
<feature type="domain" description="Ribosomal protein eL8/eL30/eS12/Gadd45" evidence="5">
    <location>
        <begin position="11"/>
        <end position="102"/>
    </location>
</feature>
<name>A0A1I8C0R2_MELHA</name>
<comment type="similarity">
    <text evidence="1 4">Belongs to the eukaryotic ribosomal protein eS12 family.</text>
</comment>
<evidence type="ECO:0000313" key="7">
    <source>
        <dbReference type="WBParaSite" id="MhA1_Contig892.frz3.gene2"/>
    </source>
</evidence>
<evidence type="ECO:0000256" key="2">
    <source>
        <dbReference type="ARBA" id="ARBA00022980"/>
    </source>
</evidence>
<keyword evidence="3 4" id="KW-0687">Ribonucleoprotein</keyword>
<keyword evidence="6" id="KW-1185">Reference proteome</keyword>
<evidence type="ECO:0000259" key="5">
    <source>
        <dbReference type="Pfam" id="PF01248"/>
    </source>
</evidence>
<organism evidence="6 7">
    <name type="scientific">Meloidogyne hapla</name>
    <name type="common">Root-knot nematode worm</name>
    <dbReference type="NCBI Taxonomy" id="6305"/>
    <lineage>
        <taxon>Eukaryota</taxon>
        <taxon>Metazoa</taxon>
        <taxon>Ecdysozoa</taxon>
        <taxon>Nematoda</taxon>
        <taxon>Chromadorea</taxon>
        <taxon>Rhabditida</taxon>
        <taxon>Tylenchina</taxon>
        <taxon>Tylenchomorpha</taxon>
        <taxon>Tylenchoidea</taxon>
        <taxon>Meloidogynidae</taxon>
        <taxon>Meloidogyninae</taxon>
        <taxon>Meloidogyne</taxon>
    </lineage>
</organism>
<dbReference type="Pfam" id="PF01248">
    <property type="entry name" value="Ribosomal_L7Ae"/>
    <property type="match status" value="1"/>
</dbReference>
<dbReference type="InterPro" id="IPR029064">
    <property type="entry name" value="Ribosomal_eL30-like_sf"/>
</dbReference>
<sequence>MTESLETNEVLKRVLKSALIADGVARGINEAARTLDKREAFFCIYAKSCDEPSYEKLVRSLCNQHGIPIIEVDDKSELGQMVGQCKVDKEGKARKIVGCSVAVVKNYGRDDEAKSEMEEILKKVKVGGNDE</sequence>
<dbReference type="GO" id="GO:0003735">
    <property type="term" value="F:structural constituent of ribosome"/>
    <property type="evidence" value="ECO:0007669"/>
    <property type="project" value="InterPro"/>
</dbReference>
<dbReference type="SUPFAM" id="SSF55315">
    <property type="entry name" value="L30e-like"/>
    <property type="match status" value="1"/>
</dbReference>
<reference evidence="7" key="1">
    <citation type="submission" date="2016-11" db="UniProtKB">
        <authorList>
            <consortium name="WormBaseParasite"/>
        </authorList>
    </citation>
    <scope>IDENTIFICATION</scope>
</reference>
<dbReference type="PANTHER" id="PTHR11843">
    <property type="entry name" value="40S RIBOSOMAL PROTEIN S12"/>
    <property type="match status" value="1"/>
</dbReference>
<evidence type="ECO:0000256" key="3">
    <source>
        <dbReference type="ARBA" id="ARBA00023274"/>
    </source>
</evidence>
<protein>
    <recommendedName>
        <fullName evidence="4">40S ribosomal protein S12</fullName>
    </recommendedName>
</protein>
<dbReference type="OMA" id="CAEHQIP"/>
<dbReference type="GO" id="GO:1990904">
    <property type="term" value="C:ribonucleoprotein complex"/>
    <property type="evidence" value="ECO:0007669"/>
    <property type="project" value="UniProtKB-KW"/>
</dbReference>
<dbReference type="AlphaFoldDB" id="A0A1I8C0R2"/>
<keyword evidence="2 4" id="KW-0689">Ribosomal protein</keyword>
<dbReference type="WBParaSite" id="MhA1_Contig892.frz3.gene2">
    <property type="protein sequence ID" value="MhA1_Contig892.frz3.gene2"/>
    <property type="gene ID" value="MhA1_Contig892.frz3.gene2"/>
</dbReference>
<dbReference type="InterPro" id="IPR000530">
    <property type="entry name" value="Ribosomal_eS12"/>
</dbReference>
<dbReference type="Gene3D" id="3.30.1330.30">
    <property type="match status" value="1"/>
</dbReference>
<proteinExistence type="inferred from homology"/>
<dbReference type="Proteomes" id="UP000095281">
    <property type="component" value="Unplaced"/>
</dbReference>
<evidence type="ECO:0000313" key="6">
    <source>
        <dbReference type="Proteomes" id="UP000095281"/>
    </source>
</evidence>
<evidence type="ECO:0000256" key="4">
    <source>
        <dbReference type="RuleBase" id="RU000670"/>
    </source>
</evidence>
<evidence type="ECO:0000256" key="1">
    <source>
        <dbReference type="ARBA" id="ARBA00005824"/>
    </source>
</evidence>
<dbReference type="GO" id="GO:0005840">
    <property type="term" value="C:ribosome"/>
    <property type="evidence" value="ECO:0007669"/>
    <property type="project" value="UniProtKB-KW"/>
</dbReference>
<dbReference type="PRINTS" id="PR00972">
    <property type="entry name" value="RIBSOMALS12E"/>
</dbReference>
<dbReference type="InterPro" id="IPR004038">
    <property type="entry name" value="Ribosomal_eL8/eL30/eS12/Gad45"/>
</dbReference>
<dbReference type="GO" id="GO:0006412">
    <property type="term" value="P:translation"/>
    <property type="evidence" value="ECO:0007669"/>
    <property type="project" value="InterPro"/>
</dbReference>